<dbReference type="InterPro" id="IPR016181">
    <property type="entry name" value="Acyl_CoA_acyltransferase"/>
</dbReference>
<sequence length="195" mass="21369">MNHLVSTNRSMPSIPDLTTAAPLKNGAINVIVRPATHDDLSAILEIYNEAVLNTTASYEYRPSTLESRAAWFDAHLQNRLPVFVAQLENGQIVGWSALNSFRSAEGYHCTAENSIYVAADKRGQGIGKLLLAPLITAGQQLGLHSLIAGIDAANVASIRLHAAFGFEQVGYLKQVARKFDRWLDLVLMQRLLSQD</sequence>
<organism evidence="4 5">
    <name type="scientific">Thermocoleostomius sinensis A174</name>
    <dbReference type="NCBI Taxonomy" id="2016057"/>
    <lineage>
        <taxon>Bacteria</taxon>
        <taxon>Bacillati</taxon>
        <taxon>Cyanobacteriota</taxon>
        <taxon>Cyanophyceae</taxon>
        <taxon>Oculatellales</taxon>
        <taxon>Oculatellaceae</taxon>
        <taxon>Thermocoleostomius</taxon>
    </lineage>
</organism>
<keyword evidence="2" id="KW-0012">Acyltransferase</keyword>
<dbReference type="AlphaFoldDB" id="A0A9E8ZFA3"/>
<dbReference type="Proteomes" id="UP001163152">
    <property type="component" value="Chromosome"/>
</dbReference>
<dbReference type="EMBL" id="CP113797">
    <property type="protein sequence ID" value="WAL60747.1"/>
    <property type="molecule type" value="Genomic_DNA"/>
</dbReference>
<dbReference type="RefSeq" id="WP_268610707.1">
    <property type="nucleotide sequence ID" value="NZ_CP113797.1"/>
</dbReference>
<proteinExistence type="predicted"/>
<reference evidence="4" key="1">
    <citation type="submission" date="2022-12" db="EMBL/GenBank/DDBJ databases">
        <title>Polyphasic identification of a Novel Hot-Spring Cyanobacterium Ocullathermofonsia sinensis gen nov. sp. nov. and Genomic Insights on its Adaptations to the Thermal Habitat.</title>
        <authorList>
            <person name="Daroch M."/>
            <person name="Tang J."/>
            <person name="Jiang Y."/>
        </authorList>
    </citation>
    <scope>NUCLEOTIDE SEQUENCE</scope>
    <source>
        <strain evidence="4">PKUAC-SCTA174</strain>
    </source>
</reference>
<evidence type="ECO:0000256" key="1">
    <source>
        <dbReference type="ARBA" id="ARBA00022679"/>
    </source>
</evidence>
<protein>
    <submittedName>
        <fullName evidence="4">GNAT family N-acetyltransferase</fullName>
    </submittedName>
</protein>
<gene>
    <name evidence="4" type="ORF">OXH18_01745</name>
</gene>
<keyword evidence="5" id="KW-1185">Reference proteome</keyword>
<evidence type="ECO:0000313" key="4">
    <source>
        <dbReference type="EMBL" id="WAL60747.1"/>
    </source>
</evidence>
<name>A0A9E8ZFA3_9CYAN</name>
<dbReference type="KEGG" id="tsin:OXH18_01745"/>
<feature type="domain" description="N-acetyltransferase" evidence="3">
    <location>
        <begin position="30"/>
        <end position="193"/>
    </location>
</feature>
<dbReference type="PANTHER" id="PTHR43072">
    <property type="entry name" value="N-ACETYLTRANSFERASE"/>
    <property type="match status" value="1"/>
</dbReference>
<dbReference type="InterPro" id="IPR000182">
    <property type="entry name" value="GNAT_dom"/>
</dbReference>
<evidence type="ECO:0000313" key="5">
    <source>
        <dbReference type="Proteomes" id="UP001163152"/>
    </source>
</evidence>
<dbReference type="SUPFAM" id="SSF55729">
    <property type="entry name" value="Acyl-CoA N-acyltransferases (Nat)"/>
    <property type="match status" value="1"/>
</dbReference>
<dbReference type="PROSITE" id="PS51186">
    <property type="entry name" value="GNAT"/>
    <property type="match status" value="1"/>
</dbReference>
<keyword evidence="1" id="KW-0808">Transferase</keyword>
<dbReference type="GO" id="GO:0016747">
    <property type="term" value="F:acyltransferase activity, transferring groups other than amino-acyl groups"/>
    <property type="evidence" value="ECO:0007669"/>
    <property type="project" value="InterPro"/>
</dbReference>
<dbReference type="Pfam" id="PF13420">
    <property type="entry name" value="Acetyltransf_4"/>
    <property type="match status" value="1"/>
</dbReference>
<accession>A0A9E8ZFA3</accession>
<evidence type="ECO:0000256" key="2">
    <source>
        <dbReference type="ARBA" id="ARBA00023315"/>
    </source>
</evidence>
<dbReference type="Gene3D" id="3.40.630.30">
    <property type="match status" value="1"/>
</dbReference>
<evidence type="ECO:0000259" key="3">
    <source>
        <dbReference type="PROSITE" id="PS51186"/>
    </source>
</evidence>
<dbReference type="CDD" id="cd04301">
    <property type="entry name" value="NAT_SF"/>
    <property type="match status" value="1"/>
</dbReference>
<dbReference type="PANTHER" id="PTHR43072:SF23">
    <property type="entry name" value="UPF0039 PROTEIN C11D3.02C"/>
    <property type="match status" value="1"/>
</dbReference>